<evidence type="ECO:0000313" key="2">
    <source>
        <dbReference type="Proteomes" id="UP000675881"/>
    </source>
</evidence>
<dbReference type="InterPro" id="IPR005312">
    <property type="entry name" value="DUF1759"/>
</dbReference>
<sequence length="197" mass="22628">MDPLLKFSYLKICLKGEPLGKVVSLPINKKGYDEAMKLLEYFYGRSRLVINKLIHEFIESPPCKNNYRDLGQLCDSGASIQRCLEINNVIIDEGNTRNPFFFIVMFDEGSQISLISSNIEITLKSQDVEKRCAMIDVNNMETSAKNHHRHEISFRSIDNSLISVSAFEVHRISYYNEHLPVDLFKFPHLKGIHCLAC</sequence>
<reference evidence="1" key="1">
    <citation type="submission" date="2021-02" db="EMBL/GenBank/DDBJ databases">
        <authorList>
            <person name="Bekaert M."/>
        </authorList>
    </citation>
    <scope>NUCLEOTIDE SEQUENCE</scope>
    <source>
        <strain evidence="1">IoA-00</strain>
    </source>
</reference>
<accession>A0A7R8D4C2</accession>
<name>A0A7R8D4C2_LEPSM</name>
<dbReference type="EMBL" id="HG994586">
    <property type="protein sequence ID" value="CAF2992882.1"/>
    <property type="molecule type" value="Genomic_DNA"/>
</dbReference>
<gene>
    <name evidence="1" type="ORF">LSAA_12648</name>
</gene>
<dbReference type="Proteomes" id="UP000675881">
    <property type="component" value="Chromosome 7"/>
</dbReference>
<protein>
    <submittedName>
        <fullName evidence="1">(salmon louse) hypothetical protein</fullName>
    </submittedName>
</protein>
<organism evidence="1 2">
    <name type="scientific">Lepeophtheirus salmonis</name>
    <name type="common">Salmon louse</name>
    <name type="synonym">Caligus salmonis</name>
    <dbReference type="NCBI Taxonomy" id="72036"/>
    <lineage>
        <taxon>Eukaryota</taxon>
        <taxon>Metazoa</taxon>
        <taxon>Ecdysozoa</taxon>
        <taxon>Arthropoda</taxon>
        <taxon>Crustacea</taxon>
        <taxon>Multicrustacea</taxon>
        <taxon>Hexanauplia</taxon>
        <taxon>Copepoda</taxon>
        <taxon>Siphonostomatoida</taxon>
        <taxon>Caligidae</taxon>
        <taxon>Lepeophtheirus</taxon>
    </lineage>
</organism>
<evidence type="ECO:0000313" key="1">
    <source>
        <dbReference type="EMBL" id="CAF2992882.1"/>
    </source>
</evidence>
<dbReference type="AlphaFoldDB" id="A0A7R8D4C2"/>
<keyword evidence="2" id="KW-1185">Reference proteome</keyword>
<proteinExistence type="predicted"/>
<dbReference type="Pfam" id="PF03564">
    <property type="entry name" value="DUF1759"/>
    <property type="match status" value="1"/>
</dbReference>